<proteinExistence type="predicted"/>
<dbReference type="Pfam" id="PF03457">
    <property type="entry name" value="HA"/>
    <property type="match status" value="4"/>
</dbReference>
<feature type="domain" description="Helicase-associated" evidence="2">
    <location>
        <begin position="57"/>
        <end position="123"/>
    </location>
</feature>
<accession>A0A7S2JSK5</accession>
<dbReference type="PANTHER" id="PTHR33418">
    <property type="entry name" value="HELICASE-ASSOCIATED"/>
    <property type="match status" value="1"/>
</dbReference>
<dbReference type="Gene3D" id="6.10.140.530">
    <property type="match status" value="4"/>
</dbReference>
<dbReference type="PANTHER" id="PTHR33418:SF1">
    <property type="entry name" value="HELICASE-ASSOCIATED DOMAIN-CONTAINING PROTEIN"/>
    <property type="match status" value="1"/>
</dbReference>
<dbReference type="AlphaFoldDB" id="A0A7S2JSK5"/>
<feature type="domain" description="Helicase-associated" evidence="2">
    <location>
        <begin position="254"/>
        <end position="324"/>
    </location>
</feature>
<dbReference type="EMBL" id="HBGY01001206">
    <property type="protein sequence ID" value="CAD9556419.1"/>
    <property type="molecule type" value="Transcribed_RNA"/>
</dbReference>
<gene>
    <name evidence="3" type="ORF">LDAN0321_LOCUS831</name>
</gene>
<sequence length="477" mass="55279">MSEANPDQIHLSIDDLTANTDAEKVTDEALAQESPAVEAAMGVSQKLASPMVTFFNQAWLQNFELLKQYKEVHGNCNVPTSYTEDYTLRDWVRKQRLEYKKVSNGVHSALTQERISLLETIGFLWVNPKKKRNQEMNPYNRPPGSNTYFEERWNEMFEKLKVYKKKHGNTLVPTKYPKDKQLGNWVCAQRTNRKQFMKGGYTSPKNHARFELLDTIGFVWDVAQNAHEQHMAARRKGEKPAEPPEPEVKVSSDQQRWLQMFEKLKVYKEKHGDCLVPLKYKADQKLGQWVSSQRQRFKYRSHNENQGTRSFYKERLKMLEDIEFIFDASAESLKARESAQWSIMLDKLKIFHSKNGHVNVPDDYEEPSLAHWVKEQRVEYENYLDGAKKGTKMNGNRAELLEKLGFVVPVKEDDEEDTNKESKKKDEDEEDREAVVLDAAKSTVEKDKSSEITKKDDDDASTGPATKKLKTEEALAI</sequence>
<evidence type="ECO:0000259" key="2">
    <source>
        <dbReference type="Pfam" id="PF03457"/>
    </source>
</evidence>
<feature type="compositionally biased region" description="Basic and acidic residues" evidence="1">
    <location>
        <begin position="238"/>
        <end position="250"/>
    </location>
</feature>
<evidence type="ECO:0000256" key="1">
    <source>
        <dbReference type="SAM" id="MobiDB-lite"/>
    </source>
</evidence>
<feature type="compositionally biased region" description="Basic and acidic residues" evidence="1">
    <location>
        <begin position="443"/>
        <end position="457"/>
    </location>
</feature>
<protein>
    <recommendedName>
        <fullName evidence="2">Helicase-associated domain-containing protein</fullName>
    </recommendedName>
</protein>
<reference evidence="3" key="1">
    <citation type="submission" date="2021-01" db="EMBL/GenBank/DDBJ databases">
        <authorList>
            <person name="Corre E."/>
            <person name="Pelletier E."/>
            <person name="Niang G."/>
            <person name="Scheremetjew M."/>
            <person name="Finn R."/>
            <person name="Kale V."/>
            <person name="Holt S."/>
            <person name="Cochrane G."/>
            <person name="Meng A."/>
            <person name="Brown T."/>
            <person name="Cohen L."/>
        </authorList>
    </citation>
    <scope>NUCLEOTIDE SEQUENCE</scope>
    <source>
        <strain evidence="3">B650</strain>
    </source>
</reference>
<feature type="region of interest" description="Disordered" evidence="1">
    <location>
        <begin position="411"/>
        <end position="477"/>
    </location>
</feature>
<feature type="domain" description="Helicase-associated" evidence="2">
    <location>
        <begin position="338"/>
        <end position="406"/>
    </location>
</feature>
<organism evidence="3">
    <name type="scientific">Leptocylindrus danicus</name>
    <dbReference type="NCBI Taxonomy" id="163516"/>
    <lineage>
        <taxon>Eukaryota</taxon>
        <taxon>Sar</taxon>
        <taxon>Stramenopiles</taxon>
        <taxon>Ochrophyta</taxon>
        <taxon>Bacillariophyta</taxon>
        <taxon>Coscinodiscophyceae</taxon>
        <taxon>Chaetocerotophycidae</taxon>
        <taxon>Leptocylindrales</taxon>
        <taxon>Leptocylindraceae</taxon>
        <taxon>Leptocylindrus</taxon>
    </lineage>
</organism>
<feature type="region of interest" description="Disordered" evidence="1">
    <location>
        <begin position="229"/>
        <end position="252"/>
    </location>
</feature>
<name>A0A7S2JSK5_9STRA</name>
<evidence type="ECO:0000313" key="3">
    <source>
        <dbReference type="EMBL" id="CAD9556419.1"/>
    </source>
</evidence>
<dbReference type="InterPro" id="IPR005114">
    <property type="entry name" value="Helicase_assoc"/>
</dbReference>
<feature type="domain" description="Helicase-associated" evidence="2">
    <location>
        <begin position="150"/>
        <end position="218"/>
    </location>
</feature>